<dbReference type="OrthoDB" id="615715at2"/>
<evidence type="ECO:0000256" key="3">
    <source>
        <dbReference type="ARBA" id="ARBA00023002"/>
    </source>
</evidence>
<dbReference type="SUPFAM" id="SSF51905">
    <property type="entry name" value="FAD/NAD(P)-binding domain"/>
    <property type="match status" value="1"/>
</dbReference>
<organism evidence="7 8">
    <name type="scientific">Alistipes dispar</name>
    <dbReference type="NCBI Taxonomy" id="2585119"/>
    <lineage>
        <taxon>Bacteria</taxon>
        <taxon>Pseudomonadati</taxon>
        <taxon>Bacteroidota</taxon>
        <taxon>Bacteroidia</taxon>
        <taxon>Bacteroidales</taxon>
        <taxon>Rikenellaceae</taxon>
        <taxon>Alistipes</taxon>
    </lineage>
</organism>
<feature type="chain" id="PRO_5021338486" description="FAD-dependent oxidoreductase" evidence="6">
    <location>
        <begin position="25"/>
        <end position="622"/>
    </location>
</feature>
<evidence type="ECO:0000256" key="4">
    <source>
        <dbReference type="ARBA" id="ARBA00023004"/>
    </source>
</evidence>
<keyword evidence="2" id="KW-0479">Metal-binding</keyword>
<dbReference type="Pfam" id="PF12831">
    <property type="entry name" value="FAD_oxidored"/>
    <property type="match status" value="1"/>
</dbReference>
<dbReference type="GeneID" id="98673525"/>
<dbReference type="GO" id="GO:0051539">
    <property type="term" value="F:4 iron, 4 sulfur cluster binding"/>
    <property type="evidence" value="ECO:0007669"/>
    <property type="project" value="UniProtKB-KW"/>
</dbReference>
<keyword evidence="8" id="KW-1185">Reference proteome</keyword>
<sequence>MKTLRTKYLSLTAALFLLSCNAPARYDVVIVGGGTSGAAAGLQSARLGARTLLVEEFDWLGGMLTSAGVSATDGNYALRGGIWDEFRSELERHYGGPEALRTGWVSNILFEPSVGDSLFKRMAAREPNLEVRYRTTAAGFDRRDGVWHLEIECGGKRERIAARVLIDATELGDVARELDVPYDVGMDATSETGEKEALEAPNDIVQDLTYVAVLKDYGRDVTIPRPEGYDSALFACCCINPLCVSPKEPDRMWPREKMITYGKLPGGKYMINWPIEGNDYYVNMIDMDAAERAEAVRRAKNHTLCFVHFLQTELGFRTLGLADDEFPTGDRLPFYPYHRESRRIHGLVRFTLNDITDPYANTLYRTAIGVGDYPIDQHHTRYPEWSSLPNLYFHPVPSYGVPLGVMLPASQPGLIVAEKSISVTNLVNGSTRLQPVVLQIGQAAGALAALAAADGCEPSEVPVRRVQEVILDDGGYLLPYLDMPSTDPRFKAMQRIGVTGILRGRGANVGWSNQTWFDAGKHVSEAELRCGLHAVYPAVAESADPAAVNGTRLAAMLSEALGKDTAAAVHEKAAGLLADYDAARPLTRIECALIIDALADPFRSVGIDIYGNYIHATNENPQ</sequence>
<name>A0A4Y1X0U6_9BACT</name>
<dbReference type="RefSeq" id="WP_141428795.1">
    <property type="nucleotide sequence ID" value="NZ_AP019736.1"/>
</dbReference>
<evidence type="ECO:0000256" key="5">
    <source>
        <dbReference type="ARBA" id="ARBA00023014"/>
    </source>
</evidence>
<evidence type="ECO:0000313" key="7">
    <source>
        <dbReference type="EMBL" id="BBL06911.1"/>
    </source>
</evidence>
<dbReference type="Proteomes" id="UP000319374">
    <property type="component" value="Chromosome"/>
</dbReference>
<protein>
    <recommendedName>
        <fullName evidence="9">FAD-dependent oxidoreductase</fullName>
    </recommendedName>
</protein>
<dbReference type="GO" id="GO:0046872">
    <property type="term" value="F:metal ion binding"/>
    <property type="evidence" value="ECO:0007669"/>
    <property type="project" value="UniProtKB-KW"/>
</dbReference>
<dbReference type="InterPro" id="IPR036188">
    <property type="entry name" value="FAD/NAD-bd_sf"/>
</dbReference>
<feature type="signal peptide" evidence="6">
    <location>
        <begin position="1"/>
        <end position="24"/>
    </location>
</feature>
<dbReference type="Gene3D" id="3.50.50.60">
    <property type="entry name" value="FAD/NAD(P)-binding domain"/>
    <property type="match status" value="1"/>
</dbReference>
<dbReference type="InterPro" id="IPR039650">
    <property type="entry name" value="HdrA-like"/>
</dbReference>
<proteinExistence type="predicted"/>
<dbReference type="PANTHER" id="PTHR43498:SF1">
    <property type="entry name" value="COB--COM HETERODISULFIDE REDUCTASE IRON-SULFUR SUBUNIT A"/>
    <property type="match status" value="1"/>
</dbReference>
<reference evidence="8" key="1">
    <citation type="submission" date="2019-06" db="EMBL/GenBank/DDBJ databases">
        <title>Alistipes onderdonkii subsp. vulgaris subsp. nov., Alistipes dispar sp. nov. and Alistipes communis sp. nov., isolated from human faeces, and creation of Alistipes onderdonkii subsp. onderdonkii subsp. nov.</title>
        <authorList>
            <person name="Sakamoto M."/>
            <person name="Ikeyama N."/>
            <person name="Ogata Y."/>
            <person name="Suda W."/>
            <person name="Iino T."/>
            <person name="Hattori M."/>
            <person name="Ohkuma M."/>
        </authorList>
    </citation>
    <scope>NUCLEOTIDE SEQUENCE [LARGE SCALE GENOMIC DNA]</scope>
    <source>
        <strain evidence="8">5CPEGH6</strain>
    </source>
</reference>
<evidence type="ECO:0000256" key="6">
    <source>
        <dbReference type="SAM" id="SignalP"/>
    </source>
</evidence>
<evidence type="ECO:0000256" key="1">
    <source>
        <dbReference type="ARBA" id="ARBA00022485"/>
    </source>
</evidence>
<keyword evidence="1" id="KW-0004">4Fe-4S</keyword>
<keyword evidence="4" id="KW-0408">Iron</keyword>
<dbReference type="AlphaFoldDB" id="A0A4Y1X0U6"/>
<dbReference type="EMBL" id="AP019736">
    <property type="protein sequence ID" value="BBL06911.1"/>
    <property type="molecule type" value="Genomic_DNA"/>
</dbReference>
<dbReference type="PANTHER" id="PTHR43498">
    <property type="entry name" value="FERREDOXIN:COB-COM HETERODISULFIDE REDUCTASE SUBUNIT A"/>
    <property type="match status" value="1"/>
</dbReference>
<evidence type="ECO:0000313" key="8">
    <source>
        <dbReference type="Proteomes" id="UP000319374"/>
    </source>
</evidence>
<evidence type="ECO:0008006" key="9">
    <source>
        <dbReference type="Google" id="ProtNLM"/>
    </source>
</evidence>
<evidence type="ECO:0000256" key="2">
    <source>
        <dbReference type="ARBA" id="ARBA00022723"/>
    </source>
</evidence>
<keyword evidence="6" id="KW-0732">Signal</keyword>
<gene>
    <name evidence="7" type="ORF">A5CPEGH6_15490</name>
</gene>
<accession>A0A4Y1X0U6</accession>
<keyword evidence="3" id="KW-0560">Oxidoreductase</keyword>
<dbReference type="GO" id="GO:0016491">
    <property type="term" value="F:oxidoreductase activity"/>
    <property type="evidence" value="ECO:0007669"/>
    <property type="project" value="UniProtKB-KW"/>
</dbReference>
<keyword evidence="5" id="KW-0411">Iron-sulfur</keyword>
<dbReference type="KEGG" id="ada:A5CPEGH6_15490"/>
<dbReference type="PROSITE" id="PS51257">
    <property type="entry name" value="PROKAR_LIPOPROTEIN"/>
    <property type="match status" value="1"/>
</dbReference>